<keyword evidence="11" id="KW-1185">Reference proteome</keyword>
<evidence type="ECO:0000313" key="11">
    <source>
        <dbReference type="Proteomes" id="UP000078561"/>
    </source>
</evidence>
<feature type="compositionally biased region" description="Basic and acidic residues" evidence="8">
    <location>
        <begin position="32"/>
        <end position="89"/>
    </location>
</feature>
<reference evidence="10" key="1">
    <citation type="submission" date="2016-04" db="EMBL/GenBank/DDBJ databases">
        <authorList>
            <person name="Evans L.H."/>
            <person name="Alamgir A."/>
            <person name="Owens N."/>
            <person name="Weber N.D."/>
            <person name="Virtaneva K."/>
            <person name="Barbian K."/>
            <person name="Babar A."/>
            <person name="Rosenke K."/>
        </authorList>
    </citation>
    <scope>NUCLEOTIDE SEQUENCE [LARGE SCALE GENOMIC DNA]</scope>
    <source>
        <strain evidence="10">CBS 101.48</strain>
    </source>
</reference>
<dbReference type="SMART" id="SM00500">
    <property type="entry name" value="SFM"/>
    <property type="match status" value="1"/>
</dbReference>
<dbReference type="EMBL" id="LT551959">
    <property type="protein sequence ID" value="SAL97813.1"/>
    <property type="molecule type" value="Genomic_DNA"/>
</dbReference>
<evidence type="ECO:0000256" key="1">
    <source>
        <dbReference type="ARBA" id="ARBA00004123"/>
    </source>
</evidence>
<dbReference type="InterPro" id="IPR036285">
    <property type="entry name" value="PRP4-like_sf"/>
</dbReference>
<evidence type="ECO:0000313" key="10">
    <source>
        <dbReference type="EMBL" id="SAL97813.1"/>
    </source>
</evidence>
<dbReference type="SUPFAM" id="SSF47938">
    <property type="entry name" value="Functional domain of the splicing factor Prp18"/>
    <property type="match status" value="1"/>
</dbReference>
<comment type="similarity">
    <text evidence="2">Belongs to the PRP18 family.</text>
</comment>
<evidence type="ECO:0000256" key="7">
    <source>
        <dbReference type="ARBA" id="ARBA00023242"/>
    </source>
</evidence>
<dbReference type="Proteomes" id="UP000078561">
    <property type="component" value="Unassembled WGS sequence"/>
</dbReference>
<keyword evidence="7" id="KW-0539">Nucleus</keyword>
<comment type="subcellular location">
    <subcellularLocation>
        <location evidence="1">Nucleus</location>
    </subcellularLocation>
</comment>
<evidence type="ECO:0000256" key="2">
    <source>
        <dbReference type="ARBA" id="ARBA00008137"/>
    </source>
</evidence>
<sequence length="370" mass="43496">MDFLKNAIEAEKSQKRKALEASQKGSTKKYISRAELERQREEEYRREHEAYLEQERLKKEKQMEKEAQAKKDTAKQKLPEKTETKEDVSRRHREILSCLTNPSVIKEIEVEVFSISREEVIRRLRSKGQPIRLFAETDKECKIRLRALELMEERAEDGGQQNEFMRKLEEMEEGMRLDILKQKGGDSSDDKKKAKKTDYVVEPIDIALLRTDRDKLALQIYVYLMHSMEEWEEAMEARPEEERRSGPGKRAAVMQKQTVEHIKPLLRQLKKRTLEPDVLARVAEITRFMQIRQYRDAQDSYLQLSIGNAPWPIGVTMVGIHERSAREKIFSSQVAHVLNDETSRKWIQGVKRLMTFAQTKYPPYTLSQIS</sequence>
<evidence type="ECO:0000259" key="9">
    <source>
        <dbReference type="SMART" id="SM00500"/>
    </source>
</evidence>
<dbReference type="InterPro" id="IPR014906">
    <property type="entry name" value="PRP4-like"/>
</dbReference>
<dbReference type="PANTHER" id="PTHR13007:SF19">
    <property type="entry name" value="PRE-MRNA-SPLICING FACTOR 18"/>
    <property type="match status" value="1"/>
</dbReference>
<evidence type="ECO:0000256" key="4">
    <source>
        <dbReference type="ARBA" id="ARBA00022664"/>
    </source>
</evidence>
<dbReference type="Gene3D" id="4.10.280.110">
    <property type="entry name" value="Pre-mRNA processing factor 4 domain"/>
    <property type="match status" value="1"/>
</dbReference>
<feature type="region of interest" description="Disordered" evidence="8">
    <location>
        <begin position="13"/>
        <end position="89"/>
    </location>
</feature>
<dbReference type="GO" id="GO:0046540">
    <property type="term" value="C:U4/U6 x U5 tri-snRNP complex"/>
    <property type="evidence" value="ECO:0007669"/>
    <property type="project" value="TreeGrafter"/>
</dbReference>
<dbReference type="AlphaFoldDB" id="A0A163J8W5"/>
<dbReference type="OMA" id="SFAQVRW"/>
<feature type="domain" description="Pre-mRNA processing factor 4 (PRP4)-like" evidence="9">
    <location>
        <begin position="115"/>
        <end position="162"/>
    </location>
</feature>
<dbReference type="GO" id="GO:0000350">
    <property type="term" value="P:generation of catalytic spliceosome for second transesterification step"/>
    <property type="evidence" value="ECO:0007669"/>
    <property type="project" value="TreeGrafter"/>
</dbReference>
<evidence type="ECO:0000256" key="3">
    <source>
        <dbReference type="ARBA" id="ARBA00018242"/>
    </source>
</evidence>
<dbReference type="GO" id="GO:0005682">
    <property type="term" value="C:U5 snRNP"/>
    <property type="evidence" value="ECO:0007669"/>
    <property type="project" value="TreeGrafter"/>
</dbReference>
<dbReference type="Gene3D" id="1.20.940.10">
    <property type="entry name" value="Functional domain of the splicing factor Prp18"/>
    <property type="match status" value="1"/>
</dbReference>
<dbReference type="Pfam" id="PF02840">
    <property type="entry name" value="Prp18"/>
    <property type="match status" value="1"/>
</dbReference>
<evidence type="ECO:0000256" key="5">
    <source>
        <dbReference type="ARBA" id="ARBA00022728"/>
    </source>
</evidence>
<keyword evidence="5" id="KW-0747">Spliceosome</keyword>
<keyword evidence="6" id="KW-0508">mRNA splicing</keyword>
<organism evidence="10">
    <name type="scientific">Absidia glauca</name>
    <name type="common">Pin mould</name>
    <dbReference type="NCBI Taxonomy" id="4829"/>
    <lineage>
        <taxon>Eukaryota</taxon>
        <taxon>Fungi</taxon>
        <taxon>Fungi incertae sedis</taxon>
        <taxon>Mucoromycota</taxon>
        <taxon>Mucoromycotina</taxon>
        <taxon>Mucoromycetes</taxon>
        <taxon>Mucorales</taxon>
        <taxon>Cunninghamellaceae</taxon>
        <taxon>Absidia</taxon>
    </lineage>
</organism>
<accession>A0A163J8W5</accession>
<protein>
    <recommendedName>
        <fullName evidence="3">Pre-mRNA-splicing factor 18</fullName>
    </recommendedName>
</protein>
<dbReference type="STRING" id="4829.A0A163J8W5"/>
<dbReference type="Pfam" id="PF08799">
    <property type="entry name" value="PRP4"/>
    <property type="match status" value="1"/>
</dbReference>
<gene>
    <name evidence="10" type="primary">ABSGL_03329.1 scaffold 4426</name>
</gene>
<dbReference type="GO" id="GO:0071021">
    <property type="term" value="C:U2-type post-spliceosomal complex"/>
    <property type="evidence" value="ECO:0007669"/>
    <property type="project" value="TreeGrafter"/>
</dbReference>
<keyword evidence="4" id="KW-0507">mRNA processing</keyword>
<evidence type="ECO:0000256" key="8">
    <source>
        <dbReference type="SAM" id="MobiDB-lite"/>
    </source>
</evidence>
<evidence type="ECO:0000256" key="6">
    <source>
        <dbReference type="ARBA" id="ARBA00023187"/>
    </source>
</evidence>
<dbReference type="SUPFAM" id="SSF158230">
    <property type="entry name" value="PRP4-like"/>
    <property type="match status" value="1"/>
</dbReference>
<dbReference type="OrthoDB" id="10261918at2759"/>
<dbReference type="InParanoid" id="A0A163J8W5"/>
<dbReference type="FunCoup" id="A0A163J8W5">
    <property type="interactions" value="571"/>
</dbReference>
<feature type="compositionally biased region" description="Basic and acidic residues" evidence="8">
    <location>
        <begin position="235"/>
        <end position="245"/>
    </location>
</feature>
<dbReference type="PANTHER" id="PTHR13007">
    <property type="entry name" value="PRE-MRNA SPLICING FACTOR-RELATED"/>
    <property type="match status" value="1"/>
</dbReference>
<dbReference type="InterPro" id="IPR039979">
    <property type="entry name" value="PRPF18"/>
</dbReference>
<proteinExistence type="inferred from homology"/>
<dbReference type="InterPro" id="IPR004098">
    <property type="entry name" value="Prp18"/>
</dbReference>
<feature type="region of interest" description="Disordered" evidence="8">
    <location>
        <begin position="235"/>
        <end position="254"/>
    </location>
</feature>
<name>A0A163J8W5_ABSGL</name>